<evidence type="ECO:0000313" key="3">
    <source>
        <dbReference type="Proteomes" id="UP000827986"/>
    </source>
</evidence>
<feature type="non-terminal residue" evidence="2">
    <location>
        <position position="1"/>
    </location>
</feature>
<evidence type="ECO:0000313" key="2">
    <source>
        <dbReference type="EMBL" id="KAH1172124.1"/>
    </source>
</evidence>
<evidence type="ECO:0000256" key="1">
    <source>
        <dbReference type="SAM" id="MobiDB-lite"/>
    </source>
</evidence>
<feature type="compositionally biased region" description="Low complexity" evidence="1">
    <location>
        <begin position="11"/>
        <end position="22"/>
    </location>
</feature>
<reference evidence="2" key="1">
    <citation type="submission" date="2021-09" db="EMBL/GenBank/DDBJ databases">
        <title>The genome of Mauremys mutica provides insights into the evolution of semi-aquatic lifestyle.</title>
        <authorList>
            <person name="Gong S."/>
            <person name="Gao Y."/>
        </authorList>
    </citation>
    <scope>NUCLEOTIDE SEQUENCE</scope>
    <source>
        <strain evidence="2">MM-2020</strain>
        <tissue evidence="2">Muscle</tissue>
    </source>
</reference>
<feature type="region of interest" description="Disordered" evidence="1">
    <location>
        <begin position="1"/>
        <end position="90"/>
    </location>
</feature>
<dbReference type="AlphaFoldDB" id="A0A9D4AVX0"/>
<gene>
    <name evidence="2" type="ORF">KIL84_007742</name>
</gene>
<accession>A0A9D4AVX0</accession>
<protein>
    <submittedName>
        <fullName evidence="2">Uncharacterized protein</fullName>
    </submittedName>
</protein>
<sequence>SGLTTDWRTEAAAGPAGCPAPGLQEAPAPHTAAGPPRAGRWRLPSGGGRGGLSPTWPGSPVRRSCPPRHLLQGAAPRQEQAPSPAQGGAVLRRTCTGKKLFLL</sequence>
<name>A0A9D4AVX0_9SAUR</name>
<organism evidence="2 3">
    <name type="scientific">Mauremys mutica</name>
    <name type="common">yellowpond turtle</name>
    <dbReference type="NCBI Taxonomy" id="74926"/>
    <lineage>
        <taxon>Eukaryota</taxon>
        <taxon>Metazoa</taxon>
        <taxon>Chordata</taxon>
        <taxon>Craniata</taxon>
        <taxon>Vertebrata</taxon>
        <taxon>Euteleostomi</taxon>
        <taxon>Archelosauria</taxon>
        <taxon>Testudinata</taxon>
        <taxon>Testudines</taxon>
        <taxon>Cryptodira</taxon>
        <taxon>Durocryptodira</taxon>
        <taxon>Testudinoidea</taxon>
        <taxon>Geoemydidae</taxon>
        <taxon>Geoemydinae</taxon>
        <taxon>Mauremys</taxon>
    </lineage>
</organism>
<comment type="caution">
    <text evidence="2">The sequence shown here is derived from an EMBL/GenBank/DDBJ whole genome shotgun (WGS) entry which is preliminary data.</text>
</comment>
<proteinExistence type="predicted"/>
<dbReference type="EMBL" id="JAHDVG010000483">
    <property type="protein sequence ID" value="KAH1172124.1"/>
    <property type="molecule type" value="Genomic_DNA"/>
</dbReference>
<dbReference type="Proteomes" id="UP000827986">
    <property type="component" value="Unassembled WGS sequence"/>
</dbReference>
<keyword evidence="3" id="KW-1185">Reference proteome</keyword>